<feature type="region of interest" description="Disordered" evidence="1">
    <location>
        <begin position="219"/>
        <end position="260"/>
    </location>
</feature>
<dbReference type="STRING" id="253628.A0A0D2ALJ3"/>
<dbReference type="HOGENOM" id="CLU_051875_0_1_1"/>
<dbReference type="EMBL" id="KN847569">
    <property type="protein sequence ID" value="KIV99948.1"/>
    <property type="molecule type" value="Genomic_DNA"/>
</dbReference>
<dbReference type="Pfam" id="PF09428">
    <property type="entry name" value="DUF2011"/>
    <property type="match status" value="1"/>
</dbReference>
<keyword evidence="3" id="KW-1185">Reference proteome</keyword>
<dbReference type="InParanoid" id="A0A0D2ALJ3"/>
<feature type="region of interest" description="Disordered" evidence="1">
    <location>
        <begin position="1"/>
        <end position="27"/>
    </location>
</feature>
<feature type="compositionally biased region" description="Basic and acidic residues" evidence="1">
    <location>
        <begin position="12"/>
        <end position="25"/>
    </location>
</feature>
<dbReference type="GeneID" id="27316438"/>
<name>A0A0D2ALJ3_9PEZI</name>
<dbReference type="FunCoup" id="A0A0D2ALJ3">
    <property type="interactions" value="11"/>
</dbReference>
<evidence type="ECO:0000256" key="1">
    <source>
        <dbReference type="SAM" id="MobiDB-lite"/>
    </source>
</evidence>
<feature type="compositionally biased region" description="Basic residues" evidence="1">
    <location>
        <begin position="222"/>
        <end position="234"/>
    </location>
</feature>
<proteinExistence type="predicted"/>
<protein>
    <submittedName>
        <fullName evidence="2">Uncharacterized protein</fullName>
    </submittedName>
</protein>
<dbReference type="OrthoDB" id="5425061at2759"/>
<reference evidence="2 3" key="1">
    <citation type="submission" date="2015-01" db="EMBL/GenBank/DDBJ databases">
        <title>The Genome Sequence of Ochroconis gallopava CBS43764.</title>
        <authorList>
            <consortium name="The Broad Institute Genomics Platform"/>
            <person name="Cuomo C."/>
            <person name="de Hoog S."/>
            <person name="Gorbushina A."/>
            <person name="Stielow B."/>
            <person name="Teixiera M."/>
            <person name="Abouelleil A."/>
            <person name="Chapman S.B."/>
            <person name="Priest M."/>
            <person name="Young S.K."/>
            <person name="Wortman J."/>
            <person name="Nusbaum C."/>
            <person name="Birren B."/>
        </authorList>
    </citation>
    <scope>NUCLEOTIDE SEQUENCE [LARGE SCALE GENOMIC DNA]</scope>
    <source>
        <strain evidence="2 3">CBS 43764</strain>
    </source>
</reference>
<accession>A0A0D2ALJ3</accession>
<dbReference type="RefSeq" id="XP_016209818.1">
    <property type="nucleotide sequence ID" value="XM_016362370.1"/>
</dbReference>
<dbReference type="InterPro" id="IPR018555">
    <property type="entry name" value="C630.06c-like"/>
</dbReference>
<gene>
    <name evidence="2" type="ORF">PV09_08465</name>
</gene>
<sequence>MMAGTENVTHVRRNDLRSKSPKPDVKLQQLFLDRVPVTYEYTDIAQPREDTKSEDGGQKEVEELEFRLFASTTESQMPVIRIRLHSPACKEESANLARGRPKSYYFKGQPSVKEQAQLNSVALSGEQVIEMSKMPCPGLNLPCRVIKLQTLSTSHATDALSKDTDGIKTWQGEISTVFDKKRRKRPGKKSRVAVRKKLQKEAERVRLARIAEIDKELAERMKKSKKNRDKKLRQRAKEKERKAAARAQQTSGKDNGDVND</sequence>
<evidence type="ECO:0000313" key="3">
    <source>
        <dbReference type="Proteomes" id="UP000053259"/>
    </source>
</evidence>
<dbReference type="VEuPathDB" id="FungiDB:PV09_08465"/>
<dbReference type="Proteomes" id="UP000053259">
    <property type="component" value="Unassembled WGS sequence"/>
</dbReference>
<dbReference type="AlphaFoldDB" id="A0A0D2ALJ3"/>
<organism evidence="2 3">
    <name type="scientific">Verruconis gallopava</name>
    <dbReference type="NCBI Taxonomy" id="253628"/>
    <lineage>
        <taxon>Eukaryota</taxon>
        <taxon>Fungi</taxon>
        <taxon>Dikarya</taxon>
        <taxon>Ascomycota</taxon>
        <taxon>Pezizomycotina</taxon>
        <taxon>Dothideomycetes</taxon>
        <taxon>Pleosporomycetidae</taxon>
        <taxon>Venturiales</taxon>
        <taxon>Sympoventuriaceae</taxon>
        <taxon>Verruconis</taxon>
    </lineage>
</organism>
<evidence type="ECO:0000313" key="2">
    <source>
        <dbReference type="EMBL" id="KIV99948.1"/>
    </source>
</evidence>